<reference evidence="2 3" key="1">
    <citation type="submission" date="2019-09" db="EMBL/GenBank/DDBJ databases">
        <title>Taxonomic organization of the family Brucellaceae based on a phylogenomic approach.</title>
        <authorList>
            <person name="Leclercq S."/>
            <person name="Cloeckaert A."/>
            <person name="Zygmunt M.S."/>
        </authorList>
    </citation>
    <scope>NUCLEOTIDE SEQUENCE [LARGE SCALE GENOMIC DNA]</scope>
    <source>
        <strain evidence="2 3">WS1830</strain>
    </source>
</reference>
<dbReference type="Proteomes" id="UP000481643">
    <property type="component" value="Unassembled WGS sequence"/>
</dbReference>
<evidence type="ECO:0000313" key="3">
    <source>
        <dbReference type="Proteomes" id="UP000481643"/>
    </source>
</evidence>
<comment type="caution">
    <text evidence="2">The sequence shown here is derived from an EMBL/GenBank/DDBJ whole genome shotgun (WGS) entry which is preliminary data.</text>
</comment>
<organism evidence="2 3">
    <name type="scientific">Brucella tritici</name>
    <dbReference type="NCBI Taxonomy" id="94626"/>
    <lineage>
        <taxon>Bacteria</taxon>
        <taxon>Pseudomonadati</taxon>
        <taxon>Pseudomonadota</taxon>
        <taxon>Alphaproteobacteria</taxon>
        <taxon>Hyphomicrobiales</taxon>
        <taxon>Brucellaceae</taxon>
        <taxon>Brucella/Ochrobactrum group</taxon>
        <taxon>Brucella</taxon>
    </lineage>
</organism>
<dbReference type="EMBL" id="WBVX01000006">
    <property type="protein sequence ID" value="KAB2687546.1"/>
    <property type="molecule type" value="Genomic_DNA"/>
</dbReference>
<dbReference type="InterPro" id="IPR007538">
    <property type="entry name" value="dATP/dGTP_dipphydrolase_MazZ"/>
</dbReference>
<accession>A0A6L3YTL6</accession>
<name>A0A6L3YTL6_9HYPH</name>
<proteinExistence type="predicted"/>
<sequence>MSKVAIDATWLSAFIRWNLATFGPGRRTAGTIDHIREELREIEADPTDPKEWADIILLAFNGLARIGLTPDEIIQVVINKQAGNVERSWPDWRSVDPNKAVGHIKEVDAFNPYGSGPVPVGPRED</sequence>
<evidence type="ECO:0000313" key="2">
    <source>
        <dbReference type="EMBL" id="KAB2687546.1"/>
    </source>
</evidence>
<dbReference type="Pfam" id="PF04447">
    <property type="entry name" value="dATP-dGTP_PPHyd"/>
    <property type="match status" value="1"/>
</dbReference>
<feature type="domain" description="dATP/dGTP diphosphohydrolase MazZ" evidence="1">
    <location>
        <begin position="11"/>
        <end position="103"/>
    </location>
</feature>
<gene>
    <name evidence="2" type="ORF">F9L08_08305</name>
</gene>
<evidence type="ECO:0000259" key="1">
    <source>
        <dbReference type="Pfam" id="PF04447"/>
    </source>
</evidence>
<dbReference type="AlphaFoldDB" id="A0A6L3YTL6"/>
<protein>
    <submittedName>
        <fullName evidence="2">DUF550 domain-containing protein</fullName>
    </submittedName>
</protein>
<dbReference type="RefSeq" id="WP_151651511.1">
    <property type="nucleotide sequence ID" value="NZ_WBVX01000006.1"/>
</dbReference>